<dbReference type="Proteomes" id="UP001162480">
    <property type="component" value="Chromosome 20"/>
</dbReference>
<gene>
    <name evidence="1" type="ORF">OCTVUL_1B011586</name>
</gene>
<evidence type="ECO:0000313" key="2">
    <source>
        <dbReference type="Proteomes" id="UP001162480"/>
    </source>
</evidence>
<dbReference type="AlphaFoldDB" id="A0AA36FG87"/>
<organism evidence="1 2">
    <name type="scientific">Octopus vulgaris</name>
    <name type="common">Common octopus</name>
    <dbReference type="NCBI Taxonomy" id="6645"/>
    <lineage>
        <taxon>Eukaryota</taxon>
        <taxon>Metazoa</taxon>
        <taxon>Spiralia</taxon>
        <taxon>Lophotrochozoa</taxon>
        <taxon>Mollusca</taxon>
        <taxon>Cephalopoda</taxon>
        <taxon>Coleoidea</taxon>
        <taxon>Octopodiformes</taxon>
        <taxon>Octopoda</taxon>
        <taxon>Incirrata</taxon>
        <taxon>Octopodidae</taxon>
        <taxon>Octopus</taxon>
    </lineage>
</organism>
<proteinExistence type="predicted"/>
<reference evidence="1" key="1">
    <citation type="submission" date="2023-08" db="EMBL/GenBank/DDBJ databases">
        <authorList>
            <person name="Alioto T."/>
            <person name="Alioto T."/>
            <person name="Gomez Garrido J."/>
        </authorList>
    </citation>
    <scope>NUCLEOTIDE SEQUENCE</scope>
</reference>
<dbReference type="EMBL" id="OX597833">
    <property type="protein sequence ID" value="CAI9737886.1"/>
    <property type="molecule type" value="Genomic_DNA"/>
</dbReference>
<sequence length="103" mass="11105">MSASACANHTNVEAVVEFGLHPLLCRLSAGQFPQQAVLVRHQGESPDVAGFSPQLEPTDFDRSDGNDVKALVAISSKMDDLVKDPLDKIVISTRDLNSKQKTS</sequence>
<evidence type="ECO:0000313" key="1">
    <source>
        <dbReference type="EMBL" id="CAI9737886.1"/>
    </source>
</evidence>
<keyword evidence="2" id="KW-1185">Reference proteome</keyword>
<name>A0AA36FG87_OCTVU</name>
<accession>A0AA36FG87</accession>
<protein>
    <submittedName>
        <fullName evidence="1">Uncharacterized protein</fullName>
    </submittedName>
</protein>